<dbReference type="PANTHER" id="PTHR46890:SF48">
    <property type="entry name" value="RNA-DIRECTED DNA POLYMERASE"/>
    <property type="match status" value="1"/>
</dbReference>
<dbReference type="AlphaFoldDB" id="A0A2Z2CEH4"/>
<protein>
    <submittedName>
        <fullName evidence="1">Uncharacterized protein</fullName>
    </submittedName>
</protein>
<evidence type="ECO:0000313" key="1">
    <source>
        <dbReference type="EMBL" id="AOX12960.1"/>
    </source>
</evidence>
<organism evidence="1">
    <name type="scientific">Cocos nucifera</name>
    <name type="common">Coconut palm</name>
    <dbReference type="NCBI Taxonomy" id="13894"/>
    <lineage>
        <taxon>Eukaryota</taxon>
        <taxon>Viridiplantae</taxon>
        <taxon>Streptophyta</taxon>
        <taxon>Embryophyta</taxon>
        <taxon>Tracheophyta</taxon>
        <taxon>Spermatophyta</taxon>
        <taxon>Magnoliopsida</taxon>
        <taxon>Liliopsida</taxon>
        <taxon>Arecaceae</taxon>
        <taxon>Arecoideae</taxon>
        <taxon>Cocoseae</taxon>
        <taxon>Attaleinae</taxon>
        <taxon>Cocos</taxon>
    </lineage>
</organism>
<sequence>MGKEAENFFKHLLSTEGSIFFESILNVIPNLVTASDKTMLNRIPSLEERKERVFQMSPDSTPGPDGYEGSFYQSCWEIIQEDLVPAVQFFFREGSVPKSINETWIAFIPKVFHPTSFHHFRPISLCYFLYKKRS</sequence>
<dbReference type="GeneID" id="30090234"/>
<geneLocation type="mitochondrion" evidence="1"/>
<dbReference type="RefSeq" id="YP_009315966.1">
    <property type="nucleotide sequence ID" value="NC_031696.1"/>
</dbReference>
<dbReference type="InterPro" id="IPR052343">
    <property type="entry name" value="Retrotransposon-Effector_Assoc"/>
</dbReference>
<accession>A0A2Z2CEH4</accession>
<keyword evidence="1" id="KW-0496">Mitochondrion</keyword>
<name>A0A2Z2CEH4_COCNU</name>
<dbReference type="PANTHER" id="PTHR46890">
    <property type="entry name" value="NON-LTR RETROLELEMENT REVERSE TRANSCRIPTASE-LIKE PROTEIN-RELATED"/>
    <property type="match status" value="1"/>
</dbReference>
<proteinExistence type="predicted"/>
<reference evidence="1" key="1">
    <citation type="submission" date="2016-04" db="EMBL/GenBank/DDBJ databases">
        <title>Complete Sequence and Comparative Analysis of the Mitochondrial Genome of Coconut Palm (Cocos nucifera).</title>
        <authorList>
            <person name="Liu W."/>
            <person name="Lin Q."/>
            <person name="Aljohi H.A."/>
            <person name="Zhao Y."/>
            <person name="Zeng J."/>
            <person name="Hu S."/>
            <person name="Yu J."/>
        </authorList>
    </citation>
    <scope>NUCLEOTIDE SEQUENCE</scope>
</reference>
<gene>
    <name evidence="1" type="primary">orf161</name>
</gene>
<dbReference type="EMBL" id="KX028885">
    <property type="protein sequence ID" value="AOX12960.1"/>
    <property type="molecule type" value="Genomic_DNA"/>
</dbReference>